<dbReference type="InterPro" id="IPR005821">
    <property type="entry name" value="Ion_trans_dom"/>
</dbReference>
<evidence type="ECO:0000259" key="7">
    <source>
        <dbReference type="Pfam" id="PF00520"/>
    </source>
</evidence>
<dbReference type="PANTHER" id="PTHR13800:SF1">
    <property type="entry name" value="TRANSIENT RECEPTOR POTENTIAL CATION CHANNEL TRPM"/>
    <property type="match status" value="1"/>
</dbReference>
<feature type="transmembrane region" description="Helical" evidence="6">
    <location>
        <begin position="159"/>
        <end position="184"/>
    </location>
</feature>
<reference evidence="8" key="2">
    <citation type="submission" date="2020-11" db="EMBL/GenBank/DDBJ databases">
        <authorList>
            <person name="McCartney M.A."/>
            <person name="Auch B."/>
            <person name="Kono T."/>
            <person name="Mallez S."/>
            <person name="Becker A."/>
            <person name="Gohl D.M."/>
            <person name="Silverstein K.A.T."/>
            <person name="Koren S."/>
            <person name="Bechman K.B."/>
            <person name="Herman A."/>
            <person name="Abrahante J.E."/>
            <person name="Garbe J."/>
        </authorList>
    </citation>
    <scope>NUCLEOTIDE SEQUENCE</scope>
    <source>
        <strain evidence="8">Duluth1</strain>
        <tissue evidence="8">Whole animal</tissue>
    </source>
</reference>
<keyword evidence="2 6" id="KW-0812">Transmembrane</keyword>
<dbReference type="Proteomes" id="UP000828390">
    <property type="component" value="Unassembled WGS sequence"/>
</dbReference>
<feature type="coiled-coil region" evidence="5">
    <location>
        <begin position="283"/>
        <end position="317"/>
    </location>
</feature>
<feature type="transmembrane region" description="Helical" evidence="6">
    <location>
        <begin position="38"/>
        <end position="58"/>
    </location>
</feature>
<dbReference type="GO" id="GO:0005886">
    <property type="term" value="C:plasma membrane"/>
    <property type="evidence" value="ECO:0007669"/>
    <property type="project" value="TreeGrafter"/>
</dbReference>
<proteinExistence type="predicted"/>
<comment type="subcellular location">
    <subcellularLocation>
        <location evidence="1">Membrane</location>
        <topology evidence="1">Multi-pass membrane protein</topology>
    </subcellularLocation>
</comment>
<dbReference type="AlphaFoldDB" id="A0A9D4CXW0"/>
<evidence type="ECO:0000256" key="2">
    <source>
        <dbReference type="ARBA" id="ARBA00022692"/>
    </source>
</evidence>
<dbReference type="GO" id="GO:0005261">
    <property type="term" value="F:monoatomic cation channel activity"/>
    <property type="evidence" value="ECO:0007669"/>
    <property type="project" value="TreeGrafter"/>
</dbReference>
<evidence type="ECO:0000313" key="9">
    <source>
        <dbReference type="Proteomes" id="UP000828390"/>
    </source>
</evidence>
<evidence type="ECO:0000256" key="3">
    <source>
        <dbReference type="ARBA" id="ARBA00022989"/>
    </source>
</evidence>
<feature type="transmembrane region" description="Helical" evidence="6">
    <location>
        <begin position="12"/>
        <end position="32"/>
    </location>
</feature>
<name>A0A9D4CXW0_DREPO</name>
<evidence type="ECO:0000256" key="6">
    <source>
        <dbReference type="SAM" id="Phobius"/>
    </source>
</evidence>
<dbReference type="Pfam" id="PF00520">
    <property type="entry name" value="Ion_trans"/>
    <property type="match status" value="1"/>
</dbReference>
<evidence type="ECO:0000256" key="5">
    <source>
        <dbReference type="SAM" id="Coils"/>
    </source>
</evidence>
<keyword evidence="3 6" id="KW-1133">Transmembrane helix</keyword>
<dbReference type="GO" id="GO:0030001">
    <property type="term" value="P:metal ion transport"/>
    <property type="evidence" value="ECO:0007669"/>
    <property type="project" value="TreeGrafter"/>
</dbReference>
<comment type="caution">
    <text evidence="8">The sequence shown here is derived from an EMBL/GenBank/DDBJ whole genome shotgun (WGS) entry which is preliminary data.</text>
</comment>
<keyword evidence="5" id="KW-0175">Coiled coil</keyword>
<feature type="transmembrane region" description="Helical" evidence="6">
    <location>
        <begin position="78"/>
        <end position="100"/>
    </location>
</feature>
<evidence type="ECO:0000256" key="4">
    <source>
        <dbReference type="ARBA" id="ARBA00023136"/>
    </source>
</evidence>
<reference evidence="8" key="1">
    <citation type="journal article" date="2019" name="bioRxiv">
        <title>The Genome of the Zebra Mussel, Dreissena polymorpha: A Resource for Invasive Species Research.</title>
        <authorList>
            <person name="McCartney M.A."/>
            <person name="Auch B."/>
            <person name="Kono T."/>
            <person name="Mallez S."/>
            <person name="Zhang Y."/>
            <person name="Obille A."/>
            <person name="Becker A."/>
            <person name="Abrahante J.E."/>
            <person name="Garbe J."/>
            <person name="Badalamenti J.P."/>
            <person name="Herman A."/>
            <person name="Mangelson H."/>
            <person name="Liachko I."/>
            <person name="Sullivan S."/>
            <person name="Sone E.D."/>
            <person name="Koren S."/>
            <person name="Silverstein K.A.T."/>
            <person name="Beckman K.B."/>
            <person name="Gohl D.M."/>
        </authorList>
    </citation>
    <scope>NUCLEOTIDE SEQUENCE</scope>
    <source>
        <strain evidence="8">Duluth1</strain>
        <tissue evidence="8">Whole animal</tissue>
    </source>
</reference>
<protein>
    <recommendedName>
        <fullName evidence="7">Ion transport domain-containing protein</fullName>
    </recommendedName>
</protein>
<keyword evidence="9" id="KW-1185">Reference proteome</keyword>
<feature type="domain" description="Ion transport" evidence="7">
    <location>
        <begin position="4"/>
        <end position="195"/>
    </location>
</feature>
<keyword evidence="4 6" id="KW-0472">Membrane</keyword>
<gene>
    <name evidence="8" type="ORF">DPMN_041782</name>
</gene>
<accession>A0A9D4CXW0</accession>
<dbReference type="InterPro" id="IPR050927">
    <property type="entry name" value="TRPM"/>
</dbReference>
<dbReference type="PANTHER" id="PTHR13800">
    <property type="entry name" value="TRANSIENT RECEPTOR POTENTIAL CATION CHANNEL, SUBFAMILY M, MEMBER 6"/>
    <property type="match status" value="1"/>
</dbReference>
<evidence type="ECO:0000313" key="8">
    <source>
        <dbReference type="EMBL" id="KAH3735317.1"/>
    </source>
</evidence>
<dbReference type="EMBL" id="JAIWYP010000011">
    <property type="protein sequence ID" value="KAH3735317.1"/>
    <property type="molecule type" value="Genomic_DNA"/>
</dbReference>
<evidence type="ECO:0000256" key="1">
    <source>
        <dbReference type="ARBA" id="ARBA00004141"/>
    </source>
</evidence>
<sequence length="319" mass="37668">MAKLKTKYFRKGWNILDILAIVLYFIGFGLRFTDMMNASRVVLAIDFVAFVLRLNHIFYVHNTLGPKLKMIRQMFRDLLYFLVIMAVFFFSYAISSYAILYPDSPLTWQTLRQMLRRPYWHLYGELFLDETEGLTDCTNDSGLWTNNTYPRCPSETGKIVVPIMMGIYLLVANIMLLNLLIAMFSYTFNELHKNSHSTWCFQRYKILNEYADRPVLCPPFNVFWVLYFLVELFRCKAEEIYPPFRVSLDDRKMEDIAEFENAAVEKYIKSQELKDSESIDSKLKTLQDMNKSIDNKLQDMNNKMSSIQTEMNKLAKKIK</sequence>
<organism evidence="8 9">
    <name type="scientific">Dreissena polymorpha</name>
    <name type="common">Zebra mussel</name>
    <name type="synonym">Mytilus polymorpha</name>
    <dbReference type="NCBI Taxonomy" id="45954"/>
    <lineage>
        <taxon>Eukaryota</taxon>
        <taxon>Metazoa</taxon>
        <taxon>Spiralia</taxon>
        <taxon>Lophotrochozoa</taxon>
        <taxon>Mollusca</taxon>
        <taxon>Bivalvia</taxon>
        <taxon>Autobranchia</taxon>
        <taxon>Heteroconchia</taxon>
        <taxon>Euheterodonta</taxon>
        <taxon>Imparidentia</taxon>
        <taxon>Neoheterodontei</taxon>
        <taxon>Myida</taxon>
        <taxon>Dreissenoidea</taxon>
        <taxon>Dreissenidae</taxon>
        <taxon>Dreissena</taxon>
    </lineage>
</organism>